<dbReference type="PROSITE" id="PS51710">
    <property type="entry name" value="G_OBG"/>
    <property type="match status" value="1"/>
</dbReference>
<name>A0A8J2BM74_9BACT</name>
<proteinExistence type="inferred from homology"/>
<dbReference type="GO" id="GO:0016887">
    <property type="term" value="F:ATP hydrolysis activity"/>
    <property type="evidence" value="ECO:0007669"/>
    <property type="project" value="UniProtKB-UniRule"/>
</dbReference>
<evidence type="ECO:0000256" key="4">
    <source>
        <dbReference type="ARBA" id="ARBA00022840"/>
    </source>
</evidence>
<dbReference type="PROSITE" id="PS51880">
    <property type="entry name" value="TGS"/>
    <property type="match status" value="1"/>
</dbReference>
<dbReference type="GO" id="GO:0005524">
    <property type="term" value="F:ATP binding"/>
    <property type="evidence" value="ECO:0007669"/>
    <property type="project" value="UniProtKB-UniRule"/>
</dbReference>
<comment type="cofactor">
    <cofactor evidence="1">
        <name>Mg(2+)</name>
        <dbReference type="ChEBI" id="CHEBI:18420"/>
    </cofactor>
</comment>
<dbReference type="Pfam" id="PF01926">
    <property type="entry name" value="MMR_HSR1"/>
    <property type="match status" value="1"/>
</dbReference>
<keyword evidence="5" id="KW-0460">Magnesium</keyword>
<dbReference type="InterPro" id="IPR004396">
    <property type="entry name" value="ATPase_YchF/OLA1"/>
</dbReference>
<evidence type="ECO:0000259" key="7">
    <source>
        <dbReference type="PROSITE" id="PS51710"/>
    </source>
</evidence>
<feature type="binding site" evidence="6">
    <location>
        <begin position="12"/>
        <end position="17"/>
    </location>
    <ligand>
        <name>ATP</name>
        <dbReference type="ChEBI" id="CHEBI:30616"/>
    </ligand>
</feature>
<dbReference type="FunFam" id="1.10.150.300:FF:000001">
    <property type="entry name" value="Ribosome-binding ATPase YchF"/>
    <property type="match status" value="1"/>
</dbReference>
<evidence type="ECO:0000256" key="3">
    <source>
        <dbReference type="ARBA" id="ARBA00022741"/>
    </source>
</evidence>
<feature type="domain" description="OBG-type G" evidence="7">
    <location>
        <begin position="3"/>
        <end position="261"/>
    </location>
</feature>
<dbReference type="PIRSF" id="PIRSF006641">
    <property type="entry name" value="CHP00092"/>
    <property type="match status" value="1"/>
</dbReference>
<dbReference type="Gene3D" id="1.10.150.300">
    <property type="entry name" value="TGS-like domain"/>
    <property type="match status" value="1"/>
</dbReference>
<dbReference type="InterPro" id="IPR041706">
    <property type="entry name" value="YchF_N"/>
</dbReference>
<evidence type="ECO:0000256" key="6">
    <source>
        <dbReference type="HAMAP-Rule" id="MF_00944"/>
    </source>
</evidence>
<dbReference type="HAMAP" id="MF_00944">
    <property type="entry name" value="YchF_OLA1_ATPase"/>
    <property type="match status" value="1"/>
</dbReference>
<dbReference type="GO" id="GO:0043023">
    <property type="term" value="F:ribosomal large subunit binding"/>
    <property type="evidence" value="ECO:0007669"/>
    <property type="project" value="UniProtKB-UniRule"/>
</dbReference>
<keyword evidence="10" id="KW-1185">Reference proteome</keyword>
<keyword evidence="3 6" id="KW-0547">Nucleotide-binding</keyword>
<dbReference type="NCBIfam" id="TIGR00092">
    <property type="entry name" value="redox-regulated ATPase YchF"/>
    <property type="match status" value="1"/>
</dbReference>
<sequence length="368" mass="40844">MKLTAGMIGLPNAGKSTLFNALVQTHKAATAPYPFCTIQPNVGTIFVPDQRIIRLAQIIGSETVHPPALEVVDLAGLVQGASRGEGLGNQFLGRIREVDALLHVVRAFPNPDVPHPMGEVDPLRDVQVVETELVLADLELVDRRLERLRKGTPPGGSKDPRLRWEYELLGRVRAHLNRGLPARQLEGSDEQKDFLLGIGLLTMKPQVYCCNVEEKDLPAGSPLTKPLEAFARGRGEGCVILCAKLEEELVMLEAREAREYLEALGLEARGIHQLLQELYRTLGLKTFYTANEKEARAWPFLPGTTAWQAAGRIHSDFQRGFIACECISWKELDSCGSLSRARELGKIRLEGRDYLVADGDILYIRFHV</sequence>
<dbReference type="CDD" id="cd01900">
    <property type="entry name" value="YchF"/>
    <property type="match status" value="1"/>
</dbReference>
<dbReference type="Proteomes" id="UP000663859">
    <property type="component" value="Unassembled WGS sequence"/>
</dbReference>
<comment type="caution">
    <text evidence="9">The sequence shown here is derived from an EMBL/GenBank/DDBJ whole genome shotgun (WGS) entry which is preliminary data.</text>
</comment>
<dbReference type="RefSeq" id="WP_174581707.1">
    <property type="nucleotide sequence ID" value="NZ_CAJNOB010000001.1"/>
</dbReference>
<dbReference type="SUPFAM" id="SSF52540">
    <property type="entry name" value="P-loop containing nucleoside triphosphate hydrolases"/>
    <property type="match status" value="1"/>
</dbReference>
<dbReference type="GO" id="GO:0005737">
    <property type="term" value="C:cytoplasm"/>
    <property type="evidence" value="ECO:0007669"/>
    <property type="project" value="TreeGrafter"/>
</dbReference>
<dbReference type="InterPro" id="IPR023192">
    <property type="entry name" value="TGS-like_dom_sf"/>
</dbReference>
<dbReference type="PRINTS" id="PR00326">
    <property type="entry name" value="GTP1OBG"/>
</dbReference>
<dbReference type="InterPro" id="IPR006073">
    <property type="entry name" value="GTP-bd"/>
</dbReference>
<dbReference type="PANTHER" id="PTHR23305">
    <property type="entry name" value="OBG GTPASE FAMILY"/>
    <property type="match status" value="1"/>
</dbReference>
<gene>
    <name evidence="6 9" type="primary">ychF</name>
    <name evidence="9" type="ORF">MPNT_10250</name>
</gene>
<comment type="function">
    <text evidence="6">ATPase that binds to both the 70S ribosome and the 50S ribosomal subunit in a nucleotide-independent manner.</text>
</comment>
<evidence type="ECO:0000256" key="1">
    <source>
        <dbReference type="ARBA" id="ARBA00001946"/>
    </source>
</evidence>
<keyword evidence="2" id="KW-0479">Metal-binding</keyword>
<dbReference type="FunFam" id="3.10.20.30:FF:000001">
    <property type="entry name" value="Ribosome-binding ATPase YchF"/>
    <property type="match status" value="1"/>
</dbReference>
<evidence type="ECO:0000256" key="2">
    <source>
        <dbReference type="ARBA" id="ARBA00022723"/>
    </source>
</evidence>
<dbReference type="InterPro" id="IPR027417">
    <property type="entry name" value="P-loop_NTPase"/>
</dbReference>
<feature type="domain" description="TGS" evidence="8">
    <location>
        <begin position="283"/>
        <end position="366"/>
    </location>
</feature>
<dbReference type="PANTHER" id="PTHR23305:SF18">
    <property type="entry name" value="OBG-TYPE G DOMAIN-CONTAINING PROTEIN"/>
    <property type="match status" value="1"/>
</dbReference>
<dbReference type="InterPro" id="IPR004095">
    <property type="entry name" value="TGS"/>
</dbReference>
<keyword evidence="4 6" id="KW-0067">ATP-binding</keyword>
<dbReference type="InterPro" id="IPR013029">
    <property type="entry name" value="YchF_C"/>
</dbReference>
<protein>
    <recommendedName>
        <fullName evidence="6">Ribosome-binding ATPase YchF</fullName>
    </recommendedName>
</protein>
<dbReference type="InterPro" id="IPR012676">
    <property type="entry name" value="TGS-like"/>
</dbReference>
<dbReference type="Gene3D" id="3.40.50.300">
    <property type="entry name" value="P-loop containing nucleotide triphosphate hydrolases"/>
    <property type="match status" value="1"/>
</dbReference>
<organism evidence="9 10">
    <name type="scientific">Candidatus Methylacidithermus pantelleriae</name>
    <dbReference type="NCBI Taxonomy" id="2744239"/>
    <lineage>
        <taxon>Bacteria</taxon>
        <taxon>Pseudomonadati</taxon>
        <taxon>Verrucomicrobiota</taxon>
        <taxon>Methylacidiphilae</taxon>
        <taxon>Methylacidiphilales</taxon>
        <taxon>Methylacidiphilaceae</taxon>
        <taxon>Candidatus Methylacidithermus</taxon>
    </lineage>
</organism>
<dbReference type="InterPro" id="IPR031167">
    <property type="entry name" value="G_OBG"/>
</dbReference>
<reference evidence="9" key="1">
    <citation type="submission" date="2021-02" db="EMBL/GenBank/DDBJ databases">
        <authorList>
            <person name="Cremers G."/>
            <person name="Picone N."/>
        </authorList>
    </citation>
    <scope>NUCLEOTIDE SEQUENCE</scope>
    <source>
        <strain evidence="9">PQ17</strain>
    </source>
</reference>
<dbReference type="Gene3D" id="3.10.20.30">
    <property type="match status" value="1"/>
</dbReference>
<dbReference type="SUPFAM" id="SSF81271">
    <property type="entry name" value="TGS-like"/>
    <property type="match status" value="1"/>
</dbReference>
<evidence type="ECO:0000313" key="10">
    <source>
        <dbReference type="Proteomes" id="UP000663859"/>
    </source>
</evidence>
<evidence type="ECO:0000313" key="9">
    <source>
        <dbReference type="EMBL" id="CAF0689523.1"/>
    </source>
</evidence>
<dbReference type="AlphaFoldDB" id="A0A8J2BM74"/>
<comment type="similarity">
    <text evidence="6">Belongs to the TRAFAC class OBG-HflX-like GTPase superfamily. OBG GTPase family. YchF/OLA1 subfamily.</text>
</comment>
<dbReference type="GO" id="GO:0005525">
    <property type="term" value="F:GTP binding"/>
    <property type="evidence" value="ECO:0007669"/>
    <property type="project" value="InterPro"/>
</dbReference>
<dbReference type="GO" id="GO:0046872">
    <property type="term" value="F:metal ion binding"/>
    <property type="evidence" value="ECO:0007669"/>
    <property type="project" value="UniProtKB-KW"/>
</dbReference>
<evidence type="ECO:0000256" key="5">
    <source>
        <dbReference type="ARBA" id="ARBA00022842"/>
    </source>
</evidence>
<dbReference type="Pfam" id="PF06071">
    <property type="entry name" value="YchF-GTPase_C"/>
    <property type="match status" value="1"/>
</dbReference>
<dbReference type="InterPro" id="IPR012675">
    <property type="entry name" value="Beta-grasp_dom_sf"/>
</dbReference>
<dbReference type="EMBL" id="CAJNOB010000001">
    <property type="protein sequence ID" value="CAF0689523.1"/>
    <property type="molecule type" value="Genomic_DNA"/>
</dbReference>
<evidence type="ECO:0000259" key="8">
    <source>
        <dbReference type="PROSITE" id="PS51880"/>
    </source>
</evidence>
<accession>A0A8J2BM74</accession>